<dbReference type="Gene3D" id="1.10.150.130">
    <property type="match status" value="1"/>
</dbReference>
<evidence type="ECO:0000256" key="1">
    <source>
        <dbReference type="ARBA" id="ARBA00008857"/>
    </source>
</evidence>
<sequence>MKWHSLNGFKGVRYREHPTRKHGVHKDRYFVIRYQHEGARKEEALGWESEGWTPKRAASELSKLREAHRLGEGAKSLSEKRQLENEKREADQLEQEQKTREEITFADFFKDTYAPILKTTKKPGSVKAENILFEKWIHPIFEKMPFTNIYPIHIERIRKTMQDAGKSPRSIEYTLAIIRQIWNMARRDGLIHRDSPTKQIKKPKINNKRIRFLSHDEADRLLDNLSGRSKQLHDMALLSLHTGMRAGEVFSLTWGNLDIEQRIIYIVDAKSGSRTGHMTEAVKMMFKSIGQGKPDELVFKDRRHGGRIKQISSSFDRAVDALGFNNSVTDSRQKVLFHTLRHSYASWLVQQGTPLYTVQRLMGHASISMTERYSHLAPDTLKMAVKNFEKHLNHRDKVLPLQKSE</sequence>
<organism evidence="6">
    <name type="scientific">uncultured Desulfobacterium sp</name>
    <dbReference type="NCBI Taxonomy" id="201089"/>
    <lineage>
        <taxon>Bacteria</taxon>
        <taxon>Pseudomonadati</taxon>
        <taxon>Thermodesulfobacteriota</taxon>
        <taxon>Desulfobacteria</taxon>
        <taxon>Desulfobacterales</taxon>
        <taxon>Desulfobacteriaceae</taxon>
        <taxon>Desulfobacterium</taxon>
        <taxon>environmental samples</taxon>
    </lineage>
</organism>
<dbReference type="CDD" id="cd00796">
    <property type="entry name" value="INT_Rci_Hp1_C"/>
    <property type="match status" value="1"/>
</dbReference>
<dbReference type="GO" id="GO:0015074">
    <property type="term" value="P:DNA integration"/>
    <property type="evidence" value="ECO:0007669"/>
    <property type="project" value="InterPro"/>
</dbReference>
<evidence type="ECO:0000259" key="5">
    <source>
        <dbReference type="PROSITE" id="PS51898"/>
    </source>
</evidence>
<keyword evidence="2" id="KW-0238">DNA-binding</keyword>
<dbReference type="InterPro" id="IPR011010">
    <property type="entry name" value="DNA_brk_join_enz"/>
</dbReference>
<dbReference type="PROSITE" id="PS51898">
    <property type="entry name" value="TYR_RECOMBINASE"/>
    <property type="match status" value="1"/>
</dbReference>
<proteinExistence type="inferred from homology"/>
<name>A0A445MXY0_9BACT</name>
<evidence type="ECO:0000256" key="3">
    <source>
        <dbReference type="ARBA" id="ARBA00023172"/>
    </source>
</evidence>
<dbReference type="SUPFAM" id="SSF56349">
    <property type="entry name" value="DNA breaking-rejoining enzymes"/>
    <property type="match status" value="1"/>
</dbReference>
<gene>
    <name evidence="6" type="ORF">PITCH_A230011</name>
</gene>
<dbReference type="Pfam" id="PF00589">
    <property type="entry name" value="Phage_integrase"/>
    <property type="match status" value="1"/>
</dbReference>
<protein>
    <submittedName>
        <fullName evidence="6">Site-specific recombinase XerD</fullName>
    </submittedName>
</protein>
<evidence type="ECO:0000256" key="4">
    <source>
        <dbReference type="SAM" id="MobiDB-lite"/>
    </source>
</evidence>
<dbReference type="InterPro" id="IPR013762">
    <property type="entry name" value="Integrase-like_cat_sf"/>
</dbReference>
<dbReference type="PANTHER" id="PTHR30349">
    <property type="entry name" value="PHAGE INTEGRASE-RELATED"/>
    <property type="match status" value="1"/>
</dbReference>
<dbReference type="InterPro" id="IPR050090">
    <property type="entry name" value="Tyrosine_recombinase_XerCD"/>
</dbReference>
<dbReference type="GO" id="GO:0003677">
    <property type="term" value="F:DNA binding"/>
    <property type="evidence" value="ECO:0007669"/>
    <property type="project" value="UniProtKB-KW"/>
</dbReference>
<comment type="similarity">
    <text evidence="1">Belongs to the 'phage' integrase family.</text>
</comment>
<keyword evidence="3" id="KW-0233">DNA recombination</keyword>
<dbReference type="GO" id="GO:0006310">
    <property type="term" value="P:DNA recombination"/>
    <property type="evidence" value="ECO:0007669"/>
    <property type="project" value="UniProtKB-KW"/>
</dbReference>
<evidence type="ECO:0000256" key="2">
    <source>
        <dbReference type="ARBA" id="ARBA00023125"/>
    </source>
</evidence>
<dbReference type="InterPro" id="IPR010998">
    <property type="entry name" value="Integrase_recombinase_N"/>
</dbReference>
<dbReference type="Gene3D" id="1.10.443.10">
    <property type="entry name" value="Intergrase catalytic core"/>
    <property type="match status" value="1"/>
</dbReference>
<evidence type="ECO:0000313" key="6">
    <source>
        <dbReference type="EMBL" id="SPD74325.1"/>
    </source>
</evidence>
<dbReference type="AlphaFoldDB" id="A0A445MXY0"/>
<accession>A0A445MXY0</accession>
<dbReference type="EMBL" id="OJIN01000146">
    <property type="protein sequence ID" value="SPD74325.1"/>
    <property type="molecule type" value="Genomic_DNA"/>
</dbReference>
<reference evidence="6" key="1">
    <citation type="submission" date="2018-01" db="EMBL/GenBank/DDBJ databases">
        <authorList>
            <person name="Regsiter A."/>
            <person name="William W."/>
        </authorList>
    </citation>
    <scope>NUCLEOTIDE SEQUENCE</scope>
    <source>
        <strain evidence="6">TRIP AH-1</strain>
    </source>
</reference>
<dbReference type="PANTHER" id="PTHR30349:SF64">
    <property type="entry name" value="PROPHAGE INTEGRASE INTD-RELATED"/>
    <property type="match status" value="1"/>
</dbReference>
<feature type="region of interest" description="Disordered" evidence="4">
    <location>
        <begin position="69"/>
        <end position="98"/>
    </location>
</feature>
<dbReference type="InterPro" id="IPR002104">
    <property type="entry name" value="Integrase_catalytic"/>
</dbReference>
<feature type="domain" description="Tyr recombinase" evidence="5">
    <location>
        <begin position="208"/>
        <end position="386"/>
    </location>
</feature>